<accession>A0ACB8FVR2</accession>
<gene>
    <name evidence="1" type="ORF">K3G42_021281</name>
</gene>
<evidence type="ECO:0000313" key="1">
    <source>
        <dbReference type="EMBL" id="KAH8011283.1"/>
    </source>
</evidence>
<keyword evidence="2" id="KW-1185">Reference proteome</keyword>
<reference evidence="1" key="1">
    <citation type="submission" date="2021-08" db="EMBL/GenBank/DDBJ databases">
        <title>The first chromosome-level gecko genome reveals the dynamic sex chromosomes of Neotropical dwarf geckos (Sphaerodactylidae: Sphaerodactylus).</title>
        <authorList>
            <person name="Pinto B.J."/>
            <person name="Keating S.E."/>
            <person name="Gamble T."/>
        </authorList>
    </citation>
    <scope>NUCLEOTIDE SEQUENCE</scope>
    <source>
        <strain evidence="1">TG3544</strain>
    </source>
</reference>
<comment type="caution">
    <text evidence="1">The sequence shown here is derived from an EMBL/GenBank/DDBJ whole genome shotgun (WGS) entry which is preliminary data.</text>
</comment>
<protein>
    <submittedName>
        <fullName evidence="1">Uncharacterized protein</fullName>
    </submittedName>
</protein>
<organism evidence="1 2">
    <name type="scientific">Sphaerodactylus townsendi</name>
    <dbReference type="NCBI Taxonomy" id="933632"/>
    <lineage>
        <taxon>Eukaryota</taxon>
        <taxon>Metazoa</taxon>
        <taxon>Chordata</taxon>
        <taxon>Craniata</taxon>
        <taxon>Vertebrata</taxon>
        <taxon>Euteleostomi</taxon>
        <taxon>Lepidosauria</taxon>
        <taxon>Squamata</taxon>
        <taxon>Bifurcata</taxon>
        <taxon>Gekkota</taxon>
        <taxon>Sphaerodactylidae</taxon>
        <taxon>Sphaerodactylus</taxon>
    </lineage>
</organism>
<name>A0ACB8FVR2_9SAUR</name>
<dbReference type="Proteomes" id="UP000827872">
    <property type="component" value="Linkage Group LG11"/>
</dbReference>
<dbReference type="EMBL" id="CM037624">
    <property type="protein sequence ID" value="KAH8011283.1"/>
    <property type="molecule type" value="Genomic_DNA"/>
</dbReference>
<evidence type="ECO:0000313" key="2">
    <source>
        <dbReference type="Proteomes" id="UP000827872"/>
    </source>
</evidence>
<sequence length="103" mass="11765">MITAFSHHMSRFLQSAEPVSCLAAELIQRPTTFPPDEDGEMNNLQLAFARINRGLHYARRPCGISAAAALRNRRRVKKAMMKLVAKTRRHSQLHQQPHRHGVK</sequence>
<proteinExistence type="predicted"/>